<evidence type="ECO:0000313" key="1">
    <source>
        <dbReference type="EMBL" id="DAD78872.1"/>
    </source>
</evidence>
<protein>
    <submittedName>
        <fullName evidence="1">Uncharacterized protein</fullName>
    </submittedName>
</protein>
<reference evidence="1" key="1">
    <citation type="journal article" date="2021" name="Proc. Natl. Acad. Sci. U.S.A.">
        <title>A Catalog of Tens of Thousands of Viruses from Human Metagenomes Reveals Hidden Associations with Chronic Diseases.</title>
        <authorList>
            <person name="Tisza M.J."/>
            <person name="Buck C.B."/>
        </authorList>
    </citation>
    <scope>NUCLEOTIDE SEQUENCE</scope>
    <source>
        <strain evidence="1">CtbO711</strain>
    </source>
</reference>
<dbReference type="EMBL" id="BK014853">
    <property type="protein sequence ID" value="DAD78872.1"/>
    <property type="molecule type" value="Genomic_DNA"/>
</dbReference>
<sequence>MLKECVKIVAILMNSFPESHIIVENSNFNLSYKGGKYSLTTKRGVARSAKFYRSILNIIDEELFSGNSKVSSRR</sequence>
<accession>A0A8S5M9N2</accession>
<name>A0A8S5M9N2_9CAUD</name>
<proteinExistence type="predicted"/>
<organism evidence="1">
    <name type="scientific">Podoviridae sp. ctbO711</name>
    <dbReference type="NCBI Taxonomy" id="2826564"/>
    <lineage>
        <taxon>Viruses</taxon>
        <taxon>Duplodnaviria</taxon>
        <taxon>Heunggongvirae</taxon>
        <taxon>Uroviricota</taxon>
        <taxon>Caudoviricetes</taxon>
    </lineage>
</organism>